<organism evidence="1 2">
    <name type="scientific">Zymoseptoria tritici ST99CH_1E4</name>
    <dbReference type="NCBI Taxonomy" id="1276532"/>
    <lineage>
        <taxon>Eukaryota</taxon>
        <taxon>Fungi</taxon>
        <taxon>Dikarya</taxon>
        <taxon>Ascomycota</taxon>
        <taxon>Pezizomycotina</taxon>
        <taxon>Dothideomycetes</taxon>
        <taxon>Dothideomycetidae</taxon>
        <taxon>Mycosphaerellales</taxon>
        <taxon>Mycosphaerellaceae</taxon>
        <taxon>Zymoseptoria</taxon>
    </lineage>
</organism>
<dbReference type="Proteomes" id="UP000245764">
    <property type="component" value="Chromosome 5"/>
</dbReference>
<reference evidence="2" key="1">
    <citation type="submission" date="2017-05" db="EMBL/GenBank/DDBJ databases">
        <authorList>
            <person name="Song R."/>
            <person name="Chenine A.L."/>
            <person name="Ruprecht R.M."/>
        </authorList>
    </citation>
    <scope>NUCLEOTIDE SEQUENCE [LARGE SCALE GENOMIC DNA]</scope>
</reference>
<proteinExistence type="predicted"/>
<evidence type="ECO:0000313" key="2">
    <source>
        <dbReference type="Proteomes" id="UP000245764"/>
    </source>
</evidence>
<sequence length="479" mass="53366">MVEADLRKREDDLKREKDLLQRREEQFVRTKTQYDLRLDLLVDLVLEGGPATSSREWSGWRNAEEFARHLNEQRAADEAVAPSGSGLFLPLQEARNKIGTEGESKAATMAEAIVKLLVANLGVSTVPVQALSEDMQTTLRAKIEAHTGKVGMDSWKEGCLVSKANKRDALVNRYDGTDKDGVHACSDCRRTGRRELRPVTRDGTGSDSVRTTPFNCDVLRSFGLPSHLLPRFFFTGTHSTFISRCGRTVRALVVGFFSSIPVIYLEVLPPVRPSFWFQFFQGIIRRAFRQANQSLGTFDFRGEAVLLATKRTKEIDITCGDDEWIHEHASPFRSHYLYFLQLPMSSAFRLPPSSAVGERSLRKDIATMNARFIFKTITSTTVSRYLILLRDARLHALLCSGDPKGEYAFDMLSLRTASLSTCGDEGLLSTPSFAGEESGDMLYSSSTGVVVVSVSEEVFACFATFRIALLFASHATRAT</sequence>
<accession>A0A2H1GF80</accession>
<dbReference type="EMBL" id="LT854257">
    <property type="protein sequence ID" value="SMR52217.1"/>
    <property type="molecule type" value="Genomic_DNA"/>
</dbReference>
<evidence type="ECO:0000313" key="1">
    <source>
        <dbReference type="EMBL" id="SMR52217.1"/>
    </source>
</evidence>
<dbReference type="AlphaFoldDB" id="A0A2H1GF80"/>
<protein>
    <submittedName>
        <fullName evidence="1">Uncharacterized protein</fullName>
    </submittedName>
</protein>
<gene>
    <name evidence="1" type="ORF">ZT1E4_G5700</name>
</gene>
<name>A0A2H1GF80_ZYMTR</name>